<proteinExistence type="predicted"/>
<name>A0AAU8BCA6_9VIRU</name>
<evidence type="ECO:0000313" key="1">
    <source>
        <dbReference type="EMBL" id="XCD08622.1"/>
    </source>
</evidence>
<accession>A0AAU8BCA6</accession>
<sequence length="110" mass="12194">MGALFQGVCYPSDTDAKQAACSAHFVQWGGSRGIYTSICDSASNNVMNVCIRENGNACTYISHPYPNFPKCDYHGGVDFSLEWAYLILPVVVTLWGMKRLIRFFDGSNEP</sequence>
<organism evidence="1">
    <name type="scientific">Dulem virus 61</name>
    <dbReference type="NCBI Taxonomy" id="3145772"/>
    <lineage>
        <taxon>Viruses</taxon>
        <taxon>Monodnaviria</taxon>
        <taxon>Loebvirae</taxon>
        <taxon>Hofneiviricota</taxon>
        <taxon>Faserviricetes</taxon>
        <taxon>Tubulavirales</taxon>
        <taxon>Inoviridae</taxon>
        <taxon>Inovirus</taxon>
    </lineage>
</organism>
<protein>
    <submittedName>
        <fullName evidence="1">Uncharacterized protein</fullName>
    </submittedName>
</protein>
<dbReference type="EMBL" id="PP511899">
    <property type="protein sequence ID" value="XCD08622.1"/>
    <property type="molecule type" value="Genomic_DNA"/>
</dbReference>
<reference evidence="1" key="1">
    <citation type="submission" date="2024-03" db="EMBL/GenBank/DDBJ databases">
        <title>Diverse circular DNA viruses in blood, oral, and fecal samples of captive lemurs.</title>
        <authorList>
            <person name="Paietta E.N."/>
            <person name="Kraberger S."/>
            <person name="Lund M.C."/>
            <person name="Custer J.M."/>
            <person name="Vargas K.M."/>
            <person name="Ehmke E.E."/>
            <person name="Yoder A.D."/>
            <person name="Varsani A."/>
        </authorList>
    </citation>
    <scope>NUCLEOTIDE SEQUENCE</scope>
    <source>
        <strain evidence="1">Duke_44SS_14</strain>
    </source>
</reference>